<evidence type="ECO:0000313" key="11">
    <source>
        <dbReference type="Proteomes" id="UP000252586"/>
    </source>
</evidence>
<feature type="transmembrane region" description="Helical" evidence="8">
    <location>
        <begin position="87"/>
        <end position="105"/>
    </location>
</feature>
<feature type="transmembrane region" description="Helical" evidence="8">
    <location>
        <begin position="411"/>
        <end position="430"/>
    </location>
</feature>
<feature type="transmembrane region" description="Helical" evidence="8">
    <location>
        <begin position="275"/>
        <end position="295"/>
    </location>
</feature>
<evidence type="ECO:0000256" key="5">
    <source>
        <dbReference type="ARBA" id="ARBA00022989"/>
    </source>
</evidence>
<dbReference type="InterPro" id="IPR004638">
    <property type="entry name" value="EmrB-like"/>
</dbReference>
<dbReference type="InterPro" id="IPR020846">
    <property type="entry name" value="MFS_dom"/>
</dbReference>
<comment type="caution">
    <text evidence="10">The sequence shown here is derived from an EMBL/GenBank/DDBJ whole genome shotgun (WGS) entry which is preliminary data.</text>
</comment>
<dbReference type="NCBIfam" id="TIGR00711">
    <property type="entry name" value="efflux_EmrB"/>
    <property type="match status" value="1"/>
</dbReference>
<keyword evidence="5 8" id="KW-1133">Transmembrane helix</keyword>
<comment type="subcellular location">
    <subcellularLocation>
        <location evidence="1">Cell membrane</location>
        <topology evidence="1">Multi-pass membrane protein</topology>
    </subcellularLocation>
</comment>
<keyword evidence="2" id="KW-0813">Transport</keyword>
<evidence type="ECO:0000313" key="10">
    <source>
        <dbReference type="EMBL" id="RBO96084.1"/>
    </source>
</evidence>
<dbReference type="GO" id="GO:0005886">
    <property type="term" value="C:plasma membrane"/>
    <property type="evidence" value="ECO:0007669"/>
    <property type="project" value="UniProtKB-SubCell"/>
</dbReference>
<feature type="transmembrane region" description="Helical" evidence="8">
    <location>
        <begin position="339"/>
        <end position="357"/>
    </location>
</feature>
<evidence type="ECO:0000256" key="7">
    <source>
        <dbReference type="SAM" id="MobiDB-lite"/>
    </source>
</evidence>
<keyword evidence="6 8" id="KW-0472">Membrane</keyword>
<feature type="transmembrane region" description="Helical" evidence="8">
    <location>
        <begin position="369"/>
        <end position="390"/>
    </location>
</feature>
<dbReference type="InterPro" id="IPR036259">
    <property type="entry name" value="MFS_trans_sf"/>
</dbReference>
<feature type="transmembrane region" description="Helical" evidence="8">
    <location>
        <begin position="174"/>
        <end position="196"/>
    </location>
</feature>
<dbReference type="AlphaFoldDB" id="A0A366E3I7"/>
<evidence type="ECO:0000256" key="3">
    <source>
        <dbReference type="ARBA" id="ARBA00022475"/>
    </source>
</evidence>
<feature type="transmembrane region" description="Helical" evidence="8">
    <location>
        <begin position="442"/>
        <end position="465"/>
    </location>
</feature>
<sequence length="492" mass="49287">MAETSASESRSAQLPRGVGWVLACVAGIQFLVSLDLSLVNVALPAIQADVGLSDAALSWVVTAYVLLYGGFLLAGGRLGDLFSRRHVLVIGMSLFGIASVLGGLAPNGGVLIAARALQGFGAALVAPAALALVTVYFPEGQGRSKALGLWAGATLIGGALGVVLSGVLTEIWGWRAVMFVNVPIVLACSVAVLRLPEQRPQMGIRIDVAGAVLVTAGMASLVFGVSMAELEGWSSPWTLGPAVAGVAALAAFVLVERRAIDPMMRLDLFRHRAVVAANVFALLVTGGQLASFFFVSLHMQQVLGFDALATGVAFLPFCLGSAVAMAIATKLLPRLGPRALLVTGGLIGALGIAWFSLGSPDGTFLSDILGPSIVTSLGLGAGFVAMGGAATTGVPQEDAGMVSGLLNSSRLLGGSLGLAALATLAASVTSGSDESGVAAASAGYSAALLCAAGLVALGALACLSIPRGADTAPKPDADTATAPRASRTASDS</sequence>
<evidence type="ECO:0000256" key="6">
    <source>
        <dbReference type="ARBA" id="ARBA00023136"/>
    </source>
</evidence>
<dbReference type="PANTHER" id="PTHR42718:SF46">
    <property type="entry name" value="BLR6921 PROTEIN"/>
    <property type="match status" value="1"/>
</dbReference>
<dbReference type="GO" id="GO:0022857">
    <property type="term" value="F:transmembrane transporter activity"/>
    <property type="evidence" value="ECO:0007669"/>
    <property type="project" value="InterPro"/>
</dbReference>
<feature type="transmembrane region" description="Helical" evidence="8">
    <location>
        <begin position="234"/>
        <end position="255"/>
    </location>
</feature>
<keyword evidence="4 8" id="KW-0812">Transmembrane</keyword>
<dbReference type="SUPFAM" id="SSF103473">
    <property type="entry name" value="MFS general substrate transporter"/>
    <property type="match status" value="1"/>
</dbReference>
<dbReference type="STRING" id="1210090.GCA_001613185_06909"/>
<dbReference type="Pfam" id="PF07690">
    <property type="entry name" value="MFS_1"/>
    <property type="match status" value="1"/>
</dbReference>
<dbReference type="InterPro" id="IPR011701">
    <property type="entry name" value="MFS"/>
</dbReference>
<feature type="domain" description="Major facilitator superfamily (MFS) profile" evidence="9">
    <location>
        <begin position="21"/>
        <end position="470"/>
    </location>
</feature>
<evidence type="ECO:0000256" key="1">
    <source>
        <dbReference type="ARBA" id="ARBA00004651"/>
    </source>
</evidence>
<feature type="transmembrane region" description="Helical" evidence="8">
    <location>
        <begin position="55"/>
        <end position="75"/>
    </location>
</feature>
<name>A0A366E3I7_9NOCA</name>
<dbReference type="EMBL" id="QNRE01000001">
    <property type="protein sequence ID" value="RBO96084.1"/>
    <property type="molecule type" value="Genomic_DNA"/>
</dbReference>
<evidence type="ECO:0000256" key="4">
    <source>
        <dbReference type="ARBA" id="ARBA00022692"/>
    </source>
</evidence>
<dbReference type="Gene3D" id="1.20.1250.20">
    <property type="entry name" value="MFS general substrate transporter like domains"/>
    <property type="match status" value="1"/>
</dbReference>
<feature type="transmembrane region" description="Helical" evidence="8">
    <location>
        <begin position="208"/>
        <end position="228"/>
    </location>
</feature>
<dbReference type="PANTHER" id="PTHR42718">
    <property type="entry name" value="MAJOR FACILITATOR SUPERFAMILY MULTIDRUG TRANSPORTER MFSC"/>
    <property type="match status" value="1"/>
</dbReference>
<dbReference type="CDD" id="cd17321">
    <property type="entry name" value="MFS_MMR_MDR_like"/>
    <property type="match status" value="1"/>
</dbReference>
<feature type="transmembrane region" description="Helical" evidence="8">
    <location>
        <begin position="149"/>
        <end position="168"/>
    </location>
</feature>
<feature type="transmembrane region" description="Helical" evidence="8">
    <location>
        <begin position="117"/>
        <end position="137"/>
    </location>
</feature>
<dbReference type="Proteomes" id="UP000252586">
    <property type="component" value="Unassembled WGS sequence"/>
</dbReference>
<organism evidence="10 11">
    <name type="scientific">Nocardia puris</name>
    <dbReference type="NCBI Taxonomy" id="208602"/>
    <lineage>
        <taxon>Bacteria</taxon>
        <taxon>Bacillati</taxon>
        <taxon>Actinomycetota</taxon>
        <taxon>Actinomycetes</taxon>
        <taxon>Mycobacteriales</taxon>
        <taxon>Nocardiaceae</taxon>
        <taxon>Nocardia</taxon>
    </lineage>
</organism>
<protein>
    <submittedName>
        <fullName evidence="10">EmrB/QacA subfamily drug resistance transporter</fullName>
    </submittedName>
</protein>
<accession>A0A366E3I7</accession>
<gene>
    <name evidence="10" type="ORF">DFR74_10195</name>
</gene>
<feature type="transmembrane region" description="Helical" evidence="8">
    <location>
        <begin position="307"/>
        <end position="327"/>
    </location>
</feature>
<dbReference type="RefSeq" id="WP_232331943.1">
    <property type="nucleotide sequence ID" value="NZ_QNRE01000001.1"/>
</dbReference>
<proteinExistence type="predicted"/>
<dbReference type="PROSITE" id="PS50850">
    <property type="entry name" value="MFS"/>
    <property type="match status" value="1"/>
</dbReference>
<keyword evidence="3" id="KW-1003">Cell membrane</keyword>
<feature type="transmembrane region" description="Helical" evidence="8">
    <location>
        <begin position="20"/>
        <end position="43"/>
    </location>
</feature>
<evidence type="ECO:0000259" key="9">
    <source>
        <dbReference type="PROSITE" id="PS50850"/>
    </source>
</evidence>
<evidence type="ECO:0000256" key="8">
    <source>
        <dbReference type="SAM" id="Phobius"/>
    </source>
</evidence>
<keyword evidence="11" id="KW-1185">Reference proteome</keyword>
<reference evidence="10 11" key="1">
    <citation type="submission" date="2018-06" db="EMBL/GenBank/DDBJ databases">
        <title>Genomic Encyclopedia of Type Strains, Phase IV (KMG-IV): sequencing the most valuable type-strain genomes for metagenomic binning, comparative biology and taxonomic classification.</title>
        <authorList>
            <person name="Goeker M."/>
        </authorList>
    </citation>
    <scope>NUCLEOTIDE SEQUENCE [LARGE SCALE GENOMIC DNA]</scope>
    <source>
        <strain evidence="10 11">DSM 44599</strain>
    </source>
</reference>
<feature type="region of interest" description="Disordered" evidence="7">
    <location>
        <begin position="470"/>
        <end position="492"/>
    </location>
</feature>
<evidence type="ECO:0000256" key="2">
    <source>
        <dbReference type="ARBA" id="ARBA00022448"/>
    </source>
</evidence>
<dbReference type="Gene3D" id="1.20.1720.10">
    <property type="entry name" value="Multidrug resistance protein D"/>
    <property type="match status" value="1"/>
</dbReference>